<feature type="compositionally biased region" description="Basic and acidic residues" evidence="4">
    <location>
        <begin position="184"/>
        <end position="194"/>
    </location>
</feature>
<evidence type="ECO:0000259" key="5">
    <source>
        <dbReference type="Pfam" id="PF05118"/>
    </source>
</evidence>
<proteinExistence type="inferred from homology"/>
<gene>
    <name evidence="6" type="ORF">PGLA1383_LOCUS34789</name>
</gene>
<feature type="domain" description="Aspartyl/asparaginy/proline hydroxylase" evidence="5">
    <location>
        <begin position="331"/>
        <end position="498"/>
    </location>
</feature>
<name>A0A813FSV8_POLGL</name>
<dbReference type="InterPro" id="IPR051821">
    <property type="entry name" value="Asp/Asn_beta-hydroxylase"/>
</dbReference>
<dbReference type="Proteomes" id="UP000654075">
    <property type="component" value="Unassembled WGS sequence"/>
</dbReference>
<sequence length="514" mass="57918">MFGLIEAVAAHRRKSRFIQCRTSAAMLVSATAIYLGCTTPAHGKQLANVGQFPEKISFGPLQLSTEDDFQNMEQVHELVQGIYYSQFAPGTAPASFAAAWSEVTAALRQLAEVARVVPALRLAVGMELYHWFYFKWHQGTVPLARVDLDSLELSAELLWESLLSSGCALEEVEPLHGTRGGNDSSKDNTCHHVDGSSSSSISSNNDSSRCQSVDNSSNSNNSSNGNSNSNNKSNLGSLLHHFMQQGCHYRWPQVVMIEAELGIELSTGFDVRRAAKVLRETSRHFATMMQHPYFSGRPWMTPHDMNFNEEHFPSPGPVWPREAFPLVPWLEANFETFRRELEELRAQPGLFDRLHQLERNAEAQDHARETDWTIVELADTREEEPWKQSSCRHLPRTCELLRSRPELQCDHAAAYINRMRPGAMIKPHMGGPPRLVVHLGLDVPEEPIKLFVGSATLRWQTGRAHVIDDTYIHSARHSGEHLEGGPERYILHLLICHPCEPEQRSAYESRNIQC</sequence>
<feature type="region of interest" description="Disordered" evidence="4">
    <location>
        <begin position="174"/>
        <end position="232"/>
    </location>
</feature>
<dbReference type="EMBL" id="CAJNNV010026065">
    <property type="protein sequence ID" value="CAE8617124.1"/>
    <property type="molecule type" value="Genomic_DNA"/>
</dbReference>
<protein>
    <recommendedName>
        <fullName evidence="5">Aspartyl/asparaginy/proline hydroxylase domain-containing protein</fullName>
    </recommendedName>
</protein>
<feature type="compositionally biased region" description="Low complexity" evidence="4">
    <location>
        <begin position="215"/>
        <end position="232"/>
    </location>
</feature>
<comment type="caution">
    <text evidence="6">The sequence shown here is derived from an EMBL/GenBank/DDBJ whole genome shotgun (WGS) entry which is preliminary data.</text>
</comment>
<accession>A0A813FSV8</accession>
<dbReference type="AlphaFoldDB" id="A0A813FSV8"/>
<keyword evidence="7" id="KW-1185">Reference proteome</keyword>
<evidence type="ECO:0000313" key="6">
    <source>
        <dbReference type="EMBL" id="CAE8617124.1"/>
    </source>
</evidence>
<dbReference type="OrthoDB" id="413502at2759"/>
<evidence type="ECO:0000256" key="3">
    <source>
        <dbReference type="ARBA" id="ARBA00023002"/>
    </source>
</evidence>
<organism evidence="6 7">
    <name type="scientific">Polarella glacialis</name>
    <name type="common">Dinoflagellate</name>
    <dbReference type="NCBI Taxonomy" id="89957"/>
    <lineage>
        <taxon>Eukaryota</taxon>
        <taxon>Sar</taxon>
        <taxon>Alveolata</taxon>
        <taxon>Dinophyceae</taxon>
        <taxon>Suessiales</taxon>
        <taxon>Suessiaceae</taxon>
        <taxon>Polarella</taxon>
    </lineage>
</organism>
<evidence type="ECO:0000313" key="7">
    <source>
        <dbReference type="Proteomes" id="UP000654075"/>
    </source>
</evidence>
<feature type="compositionally biased region" description="Low complexity" evidence="4">
    <location>
        <begin position="196"/>
        <end position="208"/>
    </location>
</feature>
<reference evidence="6" key="1">
    <citation type="submission" date="2021-02" db="EMBL/GenBank/DDBJ databases">
        <authorList>
            <person name="Dougan E. K."/>
            <person name="Rhodes N."/>
            <person name="Thang M."/>
            <person name="Chan C."/>
        </authorList>
    </citation>
    <scope>NUCLEOTIDE SEQUENCE</scope>
</reference>
<dbReference type="PANTHER" id="PTHR46332:SF5">
    <property type="entry name" value="ASPARTATE BETA-HYDROXYLASE DOMAIN CONTAINING 2"/>
    <property type="match status" value="1"/>
</dbReference>
<dbReference type="GO" id="GO:0016020">
    <property type="term" value="C:membrane"/>
    <property type="evidence" value="ECO:0007669"/>
    <property type="project" value="TreeGrafter"/>
</dbReference>
<keyword evidence="2" id="KW-0223">Dioxygenase</keyword>
<dbReference type="PANTHER" id="PTHR46332">
    <property type="entry name" value="ASPARTATE BETA-HYDROXYLASE DOMAIN-CONTAINING PROTEIN 2"/>
    <property type="match status" value="1"/>
</dbReference>
<evidence type="ECO:0000256" key="4">
    <source>
        <dbReference type="SAM" id="MobiDB-lite"/>
    </source>
</evidence>
<dbReference type="InterPro" id="IPR007803">
    <property type="entry name" value="Asp/Arg/Pro-Hydrxlase"/>
</dbReference>
<evidence type="ECO:0000256" key="1">
    <source>
        <dbReference type="ARBA" id="ARBA00007730"/>
    </source>
</evidence>
<comment type="similarity">
    <text evidence="1">Belongs to the aspartyl/asparaginyl beta-hydroxylase family.</text>
</comment>
<keyword evidence="3" id="KW-0560">Oxidoreductase</keyword>
<dbReference type="SUPFAM" id="SSF51197">
    <property type="entry name" value="Clavaminate synthase-like"/>
    <property type="match status" value="1"/>
</dbReference>
<evidence type="ECO:0000256" key="2">
    <source>
        <dbReference type="ARBA" id="ARBA00022964"/>
    </source>
</evidence>
<dbReference type="InterPro" id="IPR027443">
    <property type="entry name" value="IPNS-like_sf"/>
</dbReference>
<dbReference type="Gene3D" id="2.60.120.330">
    <property type="entry name" value="B-lactam Antibiotic, Isopenicillin N Synthase, Chain"/>
    <property type="match status" value="1"/>
</dbReference>
<dbReference type="Pfam" id="PF05118">
    <property type="entry name" value="Asp_Arg_Hydrox"/>
    <property type="match status" value="1"/>
</dbReference>
<dbReference type="GO" id="GO:0051213">
    <property type="term" value="F:dioxygenase activity"/>
    <property type="evidence" value="ECO:0007669"/>
    <property type="project" value="UniProtKB-KW"/>
</dbReference>